<name>A0A915DUN7_9BILA</name>
<dbReference type="AlphaFoldDB" id="A0A915DUN7"/>
<dbReference type="PANTHER" id="PTHR37443">
    <property type="entry name" value="PROTEIN CBG09852-RELATED"/>
    <property type="match status" value="1"/>
</dbReference>
<dbReference type="PANTHER" id="PTHR37443:SF1">
    <property type="entry name" value="PROTEIN CBG23797"/>
    <property type="match status" value="1"/>
</dbReference>
<accession>A0A915DUN7</accession>
<feature type="signal peptide" evidence="1">
    <location>
        <begin position="1"/>
        <end position="29"/>
    </location>
</feature>
<reference evidence="3" key="1">
    <citation type="submission" date="2022-11" db="UniProtKB">
        <authorList>
            <consortium name="WormBaseParasite"/>
        </authorList>
    </citation>
    <scope>IDENTIFICATION</scope>
</reference>
<keyword evidence="1" id="KW-0732">Signal</keyword>
<evidence type="ECO:0000313" key="3">
    <source>
        <dbReference type="WBParaSite" id="jg23862"/>
    </source>
</evidence>
<dbReference type="Proteomes" id="UP000887574">
    <property type="component" value="Unplaced"/>
</dbReference>
<evidence type="ECO:0000256" key="1">
    <source>
        <dbReference type="SAM" id="SignalP"/>
    </source>
</evidence>
<protein>
    <submittedName>
        <fullName evidence="3">Uncharacterized protein</fullName>
    </submittedName>
</protein>
<dbReference type="InterPro" id="IPR040271">
    <property type="entry name" value="T19C3.2-like"/>
</dbReference>
<proteinExistence type="predicted"/>
<feature type="chain" id="PRO_5037711525" evidence="1">
    <location>
        <begin position="30"/>
        <end position="131"/>
    </location>
</feature>
<dbReference type="WBParaSite" id="jg23862">
    <property type="protein sequence ID" value="jg23862"/>
    <property type="gene ID" value="jg23862"/>
</dbReference>
<organism evidence="2 3">
    <name type="scientific">Ditylenchus dipsaci</name>
    <dbReference type="NCBI Taxonomy" id="166011"/>
    <lineage>
        <taxon>Eukaryota</taxon>
        <taxon>Metazoa</taxon>
        <taxon>Ecdysozoa</taxon>
        <taxon>Nematoda</taxon>
        <taxon>Chromadorea</taxon>
        <taxon>Rhabditida</taxon>
        <taxon>Tylenchina</taxon>
        <taxon>Tylenchomorpha</taxon>
        <taxon>Sphaerularioidea</taxon>
        <taxon>Anguinidae</taxon>
        <taxon>Anguininae</taxon>
        <taxon>Ditylenchus</taxon>
    </lineage>
</organism>
<sequence>MEAPDTGRPTAKTGVTMAHVLALMTEVSGADCQLSATPTNTCRANTLGVADRICNLPTERQACAMTPEAFDPATRRCSVWPPRGISSVNFLGAIVPPQIREQVWSLKPLNCISVDGKCFCCCTPYRPNPCR</sequence>
<evidence type="ECO:0000313" key="2">
    <source>
        <dbReference type="Proteomes" id="UP000887574"/>
    </source>
</evidence>
<keyword evidence="2" id="KW-1185">Reference proteome</keyword>